<evidence type="ECO:0000313" key="4">
    <source>
        <dbReference type="Proteomes" id="UP001369815"/>
    </source>
</evidence>
<reference evidence="3 4" key="1">
    <citation type="journal article" date="2024" name="Front Chem Biol">
        <title>Unveiling the potential of Daldinia eschscholtzii MFLUCC 19-0629 through bioactivity and bioinformatics studies for enhanced sustainable agriculture production.</title>
        <authorList>
            <person name="Brooks S."/>
            <person name="Weaver J.A."/>
            <person name="Klomchit A."/>
            <person name="Alharthi S.A."/>
            <person name="Onlamun T."/>
            <person name="Nurani R."/>
            <person name="Vong T.K."/>
            <person name="Alberti F."/>
            <person name="Greco C."/>
        </authorList>
    </citation>
    <scope>NUCLEOTIDE SEQUENCE [LARGE SCALE GENOMIC DNA]</scope>
    <source>
        <strain evidence="3">MFLUCC 19-0629</strain>
    </source>
</reference>
<gene>
    <name evidence="3" type="ORF">Daesc_003640</name>
</gene>
<keyword evidence="2" id="KW-1133">Transmembrane helix</keyword>
<comment type="caution">
    <text evidence="3">The sequence shown here is derived from an EMBL/GenBank/DDBJ whole genome shotgun (WGS) entry which is preliminary data.</text>
</comment>
<feature type="region of interest" description="Disordered" evidence="1">
    <location>
        <begin position="128"/>
        <end position="154"/>
    </location>
</feature>
<protein>
    <submittedName>
        <fullName evidence="3">Uncharacterized protein</fullName>
    </submittedName>
</protein>
<feature type="compositionally biased region" description="Polar residues" evidence="1">
    <location>
        <begin position="192"/>
        <end position="201"/>
    </location>
</feature>
<keyword evidence="4" id="KW-1185">Reference proteome</keyword>
<sequence>MLCGTASCYGTSLKTLPVSEKVTTTNSKGDTITTVVTSFSVISPGPDPSDTTSATAAGVPKLIPSTVSKLAALETGGGSDSSDSSGNGLSQAQIGGIVGGAIGLLAIIVIIATIVLWRLKQTEKAAKAAAKSRRDNSNSDPRSQKSGYGQVSISEVDGTDVDSYMRTRNAHFRARSDSSTVGDQSRAETPNYYGSNASTTPPAWPVHFAQLPGSDASDGRQSSLDSYGVRHDNGFFPQRPSVDSEAPRKHTRQWSDASELDGSVVSAHGVSELGSPDALEAARRRSNSSTRPPKVQVRRSSDPSGSSRGARGEATAPAVAPLGTLAEISELHGYYGSPDLAVGQTAARLNKKDSTISSTPGHDT</sequence>
<feature type="compositionally biased region" description="Polar residues" evidence="1">
    <location>
        <begin position="144"/>
        <end position="153"/>
    </location>
</feature>
<organism evidence="3 4">
    <name type="scientific">Daldinia eschscholtzii</name>
    <dbReference type="NCBI Taxonomy" id="292717"/>
    <lineage>
        <taxon>Eukaryota</taxon>
        <taxon>Fungi</taxon>
        <taxon>Dikarya</taxon>
        <taxon>Ascomycota</taxon>
        <taxon>Pezizomycotina</taxon>
        <taxon>Sordariomycetes</taxon>
        <taxon>Xylariomycetidae</taxon>
        <taxon>Xylariales</taxon>
        <taxon>Hypoxylaceae</taxon>
        <taxon>Daldinia</taxon>
    </lineage>
</organism>
<accession>A0AAX6MU86</accession>
<dbReference type="AlphaFoldDB" id="A0AAX6MU86"/>
<dbReference type="Proteomes" id="UP001369815">
    <property type="component" value="Unassembled WGS sequence"/>
</dbReference>
<dbReference type="EMBL" id="JBANMG010000003">
    <property type="protein sequence ID" value="KAK6955993.1"/>
    <property type="molecule type" value="Genomic_DNA"/>
</dbReference>
<keyword evidence="2" id="KW-0472">Membrane</keyword>
<evidence type="ECO:0000256" key="1">
    <source>
        <dbReference type="SAM" id="MobiDB-lite"/>
    </source>
</evidence>
<proteinExistence type="predicted"/>
<feature type="compositionally biased region" description="Basic and acidic residues" evidence="1">
    <location>
        <begin position="128"/>
        <end position="137"/>
    </location>
</feature>
<feature type="region of interest" description="Disordered" evidence="1">
    <location>
        <begin position="169"/>
        <end position="320"/>
    </location>
</feature>
<keyword evidence="2" id="KW-0812">Transmembrane</keyword>
<name>A0AAX6MU86_9PEZI</name>
<feature type="transmembrane region" description="Helical" evidence="2">
    <location>
        <begin position="94"/>
        <end position="117"/>
    </location>
</feature>
<evidence type="ECO:0000313" key="3">
    <source>
        <dbReference type="EMBL" id="KAK6955993.1"/>
    </source>
</evidence>
<evidence type="ECO:0000256" key="2">
    <source>
        <dbReference type="SAM" id="Phobius"/>
    </source>
</evidence>